<sequence>MGFILKIPWYWDYFGLKDTPDVSSSATSEDSSDSSGDEKPASKLKLGQYSAVPPPLTLEAKKGKGPGVACKKIDSSEEEEEEKAEQPVAKQPSHPKSAAVTQNGESSSDSDSDSSSEEEEKKAPMKRSAKPFAAKGMAKPAQMKRVESSSDSSDSDSSEEEVPLKPAHGGKSPSVKPSSGASVTKHHENTLDEGAMNGGLIAKKRKREDDQVLETPKLKKSKVKPKTSHSFPKMKRVCCLCLCKKTKPQMKYLQNEVRFLRLCQSSSDTAQEKLWASVCKR</sequence>
<dbReference type="RefSeq" id="XP_015283157.1">
    <property type="nucleotide sequence ID" value="XM_015427671.1"/>
</dbReference>
<evidence type="ECO:0000313" key="2">
    <source>
        <dbReference type="Proteomes" id="UP000694871"/>
    </source>
</evidence>
<reference evidence="3" key="1">
    <citation type="submission" date="2025-08" db="UniProtKB">
        <authorList>
            <consortium name="RefSeq"/>
        </authorList>
    </citation>
    <scope>IDENTIFICATION</scope>
</reference>
<feature type="compositionally biased region" description="Low complexity" evidence="1">
    <location>
        <begin position="170"/>
        <end position="183"/>
    </location>
</feature>
<keyword evidence="2" id="KW-1185">Reference proteome</keyword>
<gene>
    <name evidence="3" type="primary">LOC107124254</name>
</gene>
<protein>
    <submittedName>
        <fullName evidence="3">Nucleolar and coiled-body phosphoprotein 1-like</fullName>
    </submittedName>
</protein>
<proteinExistence type="predicted"/>
<feature type="compositionally biased region" description="Basic residues" evidence="1">
    <location>
        <begin position="218"/>
        <end position="228"/>
    </location>
</feature>
<name>A0ABM1LB20_GEKJA</name>
<evidence type="ECO:0000313" key="3">
    <source>
        <dbReference type="RefSeq" id="XP_015283157.1"/>
    </source>
</evidence>
<feature type="compositionally biased region" description="Acidic residues" evidence="1">
    <location>
        <begin position="108"/>
        <end position="118"/>
    </location>
</feature>
<organism evidence="2 3">
    <name type="scientific">Gekko japonicus</name>
    <name type="common">Schlegel's Japanese gecko</name>
    <dbReference type="NCBI Taxonomy" id="146911"/>
    <lineage>
        <taxon>Eukaryota</taxon>
        <taxon>Metazoa</taxon>
        <taxon>Chordata</taxon>
        <taxon>Craniata</taxon>
        <taxon>Vertebrata</taxon>
        <taxon>Euteleostomi</taxon>
        <taxon>Lepidosauria</taxon>
        <taxon>Squamata</taxon>
        <taxon>Bifurcata</taxon>
        <taxon>Gekkota</taxon>
        <taxon>Gekkonidae</taxon>
        <taxon>Gekkoninae</taxon>
        <taxon>Gekko</taxon>
    </lineage>
</organism>
<dbReference type="GeneID" id="107124254"/>
<evidence type="ECO:0000256" key="1">
    <source>
        <dbReference type="SAM" id="MobiDB-lite"/>
    </source>
</evidence>
<feature type="region of interest" description="Disordered" evidence="1">
    <location>
        <begin position="18"/>
        <end position="228"/>
    </location>
</feature>
<accession>A0ABM1LB20</accession>
<dbReference type="Proteomes" id="UP000694871">
    <property type="component" value="Unplaced"/>
</dbReference>